<dbReference type="Pfam" id="PF01230">
    <property type="entry name" value="HIT"/>
    <property type="match status" value="1"/>
</dbReference>
<dbReference type="AlphaFoldDB" id="A0A7X6N018"/>
<sequence>MYLLSPSTRRPLLETEHCYLIFDIDPIQARHLLIITKALLVNLTDLSNQAALELLQVQKQFISALYNLYPNYDWTFACNNGQLMDPGTHPHVHAILDNQVMVSGKPFRQKL</sequence>
<organism evidence="3 4">
    <name type="scientific">Streptococcus ovuberis</name>
    <dbReference type="NCBI Taxonomy" id="1936207"/>
    <lineage>
        <taxon>Bacteria</taxon>
        <taxon>Bacillati</taxon>
        <taxon>Bacillota</taxon>
        <taxon>Bacilli</taxon>
        <taxon>Lactobacillales</taxon>
        <taxon>Streptococcaceae</taxon>
        <taxon>Streptococcus</taxon>
    </lineage>
</organism>
<name>A0A7X6N018_9STRE</name>
<gene>
    <name evidence="3" type="ORF">HF992_08925</name>
</gene>
<feature type="short sequence motif" description="Histidine triad motif" evidence="1">
    <location>
        <begin position="89"/>
        <end position="93"/>
    </location>
</feature>
<proteinExistence type="predicted"/>
<evidence type="ECO:0000256" key="1">
    <source>
        <dbReference type="PROSITE-ProRule" id="PRU00464"/>
    </source>
</evidence>
<dbReference type="Proteomes" id="UP000522720">
    <property type="component" value="Unassembled WGS sequence"/>
</dbReference>
<dbReference type="InterPro" id="IPR036265">
    <property type="entry name" value="HIT-like_sf"/>
</dbReference>
<evidence type="ECO:0000313" key="4">
    <source>
        <dbReference type="Proteomes" id="UP000522720"/>
    </source>
</evidence>
<dbReference type="RefSeq" id="WP_168549688.1">
    <property type="nucleotide sequence ID" value="NZ_JAAXPR010000018.1"/>
</dbReference>
<dbReference type="SUPFAM" id="SSF54197">
    <property type="entry name" value="HIT-like"/>
    <property type="match status" value="1"/>
</dbReference>
<reference evidence="3 4" key="1">
    <citation type="submission" date="2020-04" db="EMBL/GenBank/DDBJ databases">
        <title>MicrobeNet Type strains.</title>
        <authorList>
            <person name="Nicholson A.C."/>
        </authorList>
    </citation>
    <scope>NUCLEOTIDE SEQUENCE [LARGE SCALE GENOMIC DNA]</scope>
    <source>
        <strain evidence="3 4">CCUG 69612</strain>
    </source>
</reference>
<protein>
    <submittedName>
        <fullName evidence="3">HIT domain-containing protein</fullName>
    </submittedName>
</protein>
<dbReference type="Gene3D" id="3.30.428.10">
    <property type="entry name" value="HIT-like"/>
    <property type="match status" value="1"/>
</dbReference>
<dbReference type="InterPro" id="IPR011146">
    <property type="entry name" value="HIT-like"/>
</dbReference>
<keyword evidence="4" id="KW-1185">Reference proteome</keyword>
<dbReference type="GO" id="GO:0003824">
    <property type="term" value="F:catalytic activity"/>
    <property type="evidence" value="ECO:0007669"/>
    <property type="project" value="InterPro"/>
</dbReference>
<evidence type="ECO:0000313" key="3">
    <source>
        <dbReference type="EMBL" id="NKZ20948.1"/>
    </source>
</evidence>
<feature type="domain" description="HIT" evidence="2">
    <location>
        <begin position="1"/>
        <end position="107"/>
    </location>
</feature>
<dbReference type="PROSITE" id="PS51084">
    <property type="entry name" value="HIT_2"/>
    <property type="match status" value="1"/>
</dbReference>
<evidence type="ECO:0000259" key="2">
    <source>
        <dbReference type="PROSITE" id="PS51084"/>
    </source>
</evidence>
<accession>A0A7X6N018</accession>
<dbReference type="EMBL" id="JAAXPR010000018">
    <property type="protein sequence ID" value="NKZ20948.1"/>
    <property type="molecule type" value="Genomic_DNA"/>
</dbReference>
<comment type="caution">
    <text evidence="3">The sequence shown here is derived from an EMBL/GenBank/DDBJ whole genome shotgun (WGS) entry which is preliminary data.</text>
</comment>